<dbReference type="GO" id="GO:0016491">
    <property type="term" value="F:oxidoreductase activity"/>
    <property type="evidence" value="ECO:0007669"/>
    <property type="project" value="UniProtKB-KW"/>
</dbReference>
<dbReference type="SUPFAM" id="SSF51197">
    <property type="entry name" value="Clavaminate synthase-like"/>
    <property type="match status" value="1"/>
</dbReference>
<evidence type="ECO:0000259" key="2">
    <source>
        <dbReference type="Pfam" id="PF02668"/>
    </source>
</evidence>
<accession>A0A0D2BHV8</accession>
<dbReference type="AlphaFoldDB" id="A0A0D2BHV8"/>
<dbReference type="InterPro" id="IPR003819">
    <property type="entry name" value="TauD/TfdA-like"/>
</dbReference>
<gene>
    <name evidence="3" type="ORF">PV05_10571</name>
</gene>
<dbReference type="RefSeq" id="XP_013312480.1">
    <property type="nucleotide sequence ID" value="XM_013457026.1"/>
</dbReference>
<dbReference type="InterPro" id="IPR042098">
    <property type="entry name" value="TauD-like_sf"/>
</dbReference>
<dbReference type="InterPro" id="IPR050411">
    <property type="entry name" value="AlphaKG_dependent_hydroxylases"/>
</dbReference>
<reference evidence="3 4" key="1">
    <citation type="submission" date="2015-01" db="EMBL/GenBank/DDBJ databases">
        <title>The Genome Sequence of Exophiala xenobiotica CBS118157.</title>
        <authorList>
            <consortium name="The Broad Institute Genomics Platform"/>
            <person name="Cuomo C."/>
            <person name="de Hoog S."/>
            <person name="Gorbushina A."/>
            <person name="Stielow B."/>
            <person name="Teixiera M."/>
            <person name="Abouelleil A."/>
            <person name="Chapman S.B."/>
            <person name="Priest M."/>
            <person name="Young S.K."/>
            <person name="Wortman J."/>
            <person name="Nusbaum C."/>
            <person name="Birren B."/>
        </authorList>
    </citation>
    <scope>NUCLEOTIDE SEQUENCE [LARGE SCALE GENOMIC DNA]</scope>
    <source>
        <strain evidence="3 4">CBS 118157</strain>
    </source>
</reference>
<organism evidence="3 4">
    <name type="scientific">Exophiala xenobiotica</name>
    <dbReference type="NCBI Taxonomy" id="348802"/>
    <lineage>
        <taxon>Eukaryota</taxon>
        <taxon>Fungi</taxon>
        <taxon>Dikarya</taxon>
        <taxon>Ascomycota</taxon>
        <taxon>Pezizomycotina</taxon>
        <taxon>Eurotiomycetes</taxon>
        <taxon>Chaetothyriomycetidae</taxon>
        <taxon>Chaetothyriales</taxon>
        <taxon>Herpotrichiellaceae</taxon>
        <taxon>Exophiala</taxon>
    </lineage>
</organism>
<evidence type="ECO:0000256" key="1">
    <source>
        <dbReference type="ARBA" id="ARBA00023002"/>
    </source>
</evidence>
<keyword evidence="4" id="KW-1185">Reference proteome</keyword>
<dbReference type="HOGENOM" id="CLU_041041_0_0_1"/>
<dbReference type="STRING" id="348802.A0A0D2BHV8"/>
<evidence type="ECO:0000313" key="3">
    <source>
        <dbReference type="EMBL" id="KIW51896.1"/>
    </source>
</evidence>
<dbReference type="PANTHER" id="PTHR10696">
    <property type="entry name" value="GAMMA-BUTYROBETAINE HYDROXYLASE-RELATED"/>
    <property type="match status" value="1"/>
</dbReference>
<keyword evidence="1" id="KW-0560">Oxidoreductase</keyword>
<protein>
    <recommendedName>
        <fullName evidence="2">TauD/TfdA-like domain-containing protein</fullName>
    </recommendedName>
</protein>
<dbReference type="PANTHER" id="PTHR10696:SF54">
    <property type="entry name" value="FAMILY OXIDOREDUCTASE, PUTATIVE (AFU_ORTHOLOGUE AFUA_4G13850)-RELATED"/>
    <property type="match status" value="1"/>
</dbReference>
<dbReference type="Pfam" id="PF02668">
    <property type="entry name" value="TauD"/>
    <property type="match status" value="1"/>
</dbReference>
<dbReference type="Gene3D" id="3.60.130.10">
    <property type="entry name" value="Clavaminate synthase-like"/>
    <property type="match status" value="1"/>
</dbReference>
<name>A0A0D2BHV8_9EURO</name>
<proteinExistence type="predicted"/>
<dbReference type="Proteomes" id="UP000054342">
    <property type="component" value="Unassembled WGS sequence"/>
</dbReference>
<sequence length="424" mass="47519">MSTRSKPYTVADYGPAQLPQRYGIDNQARLPGYPEIGWQYDEQSHKARCALEDHVRVAQQTIPSHWPQPTSHPLAWTAGDLQSHEYTRQLTDADILELEHCLPISRGTFNVLPATTHGFNGCHNPLPALGTWLEEIRSNLHDGVGLHLIRGLDGEKYTLTEKARIFIGIAKKLGFEVGRQNMAGAKIYHIMDVTALKGQKQRPVFSNDGVPFHTDVICGILGLYYISIAQMGGELSLSSSWRVYNELASTQPDVLHVLSQEDWPFDTFGQQPPYYKRAILHFSAGRPVLNFSRRLLTGSDATPRTPGIPALTSAQANALDAVHACASKHALKIDIRPGDMVFVNNMALMHARANFHDSAHNSRHALRLWLRDIERGWPVPRGLMPEWERTFEDFDHISDHWSVDSMEEAVEWSMKSAESSSSCG</sequence>
<evidence type="ECO:0000313" key="4">
    <source>
        <dbReference type="Proteomes" id="UP000054342"/>
    </source>
</evidence>
<dbReference type="OrthoDB" id="4119996at2759"/>
<dbReference type="EMBL" id="KN847322">
    <property type="protein sequence ID" value="KIW51896.1"/>
    <property type="molecule type" value="Genomic_DNA"/>
</dbReference>
<feature type="domain" description="TauD/TfdA-like" evidence="2">
    <location>
        <begin position="133"/>
        <end position="369"/>
    </location>
</feature>
<dbReference type="GeneID" id="25332479"/>